<feature type="signal peptide" evidence="2">
    <location>
        <begin position="1"/>
        <end position="22"/>
    </location>
</feature>
<gene>
    <name evidence="3" type="ORF">HYG79_04450</name>
</gene>
<evidence type="ECO:0000313" key="4">
    <source>
        <dbReference type="Proteomes" id="UP000509302"/>
    </source>
</evidence>
<name>A0A7H9AMI0_9FLAO</name>
<keyword evidence="4" id="KW-1185">Reference proteome</keyword>
<feature type="chain" id="PRO_5028942759" description="Lipoprotein" evidence="2">
    <location>
        <begin position="23"/>
        <end position="84"/>
    </location>
</feature>
<evidence type="ECO:0000256" key="1">
    <source>
        <dbReference type="SAM" id="MobiDB-lite"/>
    </source>
</evidence>
<dbReference type="RefSeq" id="WP_179240961.1">
    <property type="nucleotide sequence ID" value="NZ_CP058595.1"/>
</dbReference>
<proteinExistence type="predicted"/>
<dbReference type="AlphaFoldDB" id="A0A7H9AMI0"/>
<evidence type="ECO:0000256" key="2">
    <source>
        <dbReference type="SAM" id="SignalP"/>
    </source>
</evidence>
<organism evidence="3 4">
    <name type="scientific">Costertonia aggregata</name>
    <dbReference type="NCBI Taxonomy" id="343403"/>
    <lineage>
        <taxon>Bacteria</taxon>
        <taxon>Pseudomonadati</taxon>
        <taxon>Bacteroidota</taxon>
        <taxon>Flavobacteriia</taxon>
        <taxon>Flavobacteriales</taxon>
        <taxon>Flavobacteriaceae</taxon>
        <taxon>Costertonia</taxon>
    </lineage>
</organism>
<dbReference type="PROSITE" id="PS51257">
    <property type="entry name" value="PROKAR_LIPOPROTEIN"/>
    <property type="match status" value="1"/>
</dbReference>
<dbReference type="KEGG" id="cagg:HYG79_04450"/>
<dbReference type="Proteomes" id="UP000509302">
    <property type="component" value="Chromosome"/>
</dbReference>
<dbReference type="EMBL" id="CP058595">
    <property type="protein sequence ID" value="QLG44627.1"/>
    <property type="molecule type" value="Genomic_DNA"/>
</dbReference>
<feature type="compositionally biased region" description="Basic and acidic residues" evidence="1">
    <location>
        <begin position="54"/>
        <end position="69"/>
    </location>
</feature>
<evidence type="ECO:0008006" key="5">
    <source>
        <dbReference type="Google" id="ProtNLM"/>
    </source>
</evidence>
<evidence type="ECO:0000313" key="3">
    <source>
        <dbReference type="EMBL" id="QLG44627.1"/>
    </source>
</evidence>
<sequence>MKICLFCYLALALLTFTISCTDKNPKKERKTQKEVISPKNDTPLVPKGPVIEPKTQKPKKDTKSKSTEKKKSKITSDTLRPKTT</sequence>
<accession>A0A7H9AMI0</accession>
<protein>
    <recommendedName>
        <fullName evidence="5">Lipoprotein</fullName>
    </recommendedName>
</protein>
<keyword evidence="2" id="KW-0732">Signal</keyword>
<reference evidence="3 4" key="1">
    <citation type="journal article" date="2006" name="Int. J. Syst. Evol. Microbiol.">
        <title>Costertonia aggregata gen. nov., sp. nov., a mesophilic marine bacterium of the family Flavobacteriaceae, isolated from a mature biofilm.</title>
        <authorList>
            <person name="Kwon K.K."/>
            <person name="Lee Y.K."/>
            <person name="Lee H.K."/>
        </authorList>
    </citation>
    <scope>NUCLEOTIDE SEQUENCE [LARGE SCALE GENOMIC DNA]</scope>
    <source>
        <strain evidence="3 4">KCCM 42265</strain>
    </source>
</reference>
<feature type="region of interest" description="Disordered" evidence="1">
    <location>
        <begin position="24"/>
        <end position="84"/>
    </location>
</feature>